<protein>
    <submittedName>
        <fullName evidence="3">60S ribosomal protein L6</fullName>
    </submittedName>
</protein>
<dbReference type="GO" id="GO:0000027">
    <property type="term" value="P:ribosomal large subunit assembly"/>
    <property type="evidence" value="ECO:0007669"/>
    <property type="project" value="TreeGrafter"/>
</dbReference>
<evidence type="ECO:0000256" key="1">
    <source>
        <dbReference type="ARBA" id="ARBA00046388"/>
    </source>
</evidence>
<dbReference type="OrthoDB" id="2436667at2759"/>
<comment type="caution">
    <text evidence="3">The sequence shown here is derived from an EMBL/GenBank/DDBJ whole genome shotgun (WGS) entry which is preliminary data.</text>
</comment>
<name>A0A5N5TPY7_9CRUS</name>
<dbReference type="Proteomes" id="UP000326759">
    <property type="component" value="Unassembled WGS sequence"/>
</dbReference>
<dbReference type="PANTHER" id="PTHR10715">
    <property type="entry name" value="60S RIBOSOMAL PROTEIN L6"/>
    <property type="match status" value="1"/>
</dbReference>
<dbReference type="GO" id="GO:0022625">
    <property type="term" value="C:cytosolic large ribosomal subunit"/>
    <property type="evidence" value="ECO:0007669"/>
    <property type="project" value="TreeGrafter"/>
</dbReference>
<dbReference type="AlphaFoldDB" id="A0A5N5TPY7"/>
<accession>A0A5N5TPY7</accession>
<dbReference type="InterPro" id="IPR008991">
    <property type="entry name" value="Translation_prot_SH3-like_sf"/>
</dbReference>
<feature type="region of interest" description="Disordered" evidence="2">
    <location>
        <begin position="89"/>
        <end position="116"/>
    </location>
</feature>
<sequence length="147" mass="16398">MASTVAEAQPKTAKKIVKKKVKKTTKKTKKTQPPLKAGVLRYGRAKKAIIKKILKPRIKKRPSGKKPVKYVVKPIGGEKNGKTRLVLVKKNPSQYPTETRRERSRPKKGPSRQYLKKSLTPGTVSIVLAGPHKGKRVVFLKQLESGL</sequence>
<evidence type="ECO:0000313" key="4">
    <source>
        <dbReference type="Proteomes" id="UP000326759"/>
    </source>
</evidence>
<dbReference type="GO" id="GO:0003735">
    <property type="term" value="F:structural constituent of ribosome"/>
    <property type="evidence" value="ECO:0007669"/>
    <property type="project" value="InterPro"/>
</dbReference>
<dbReference type="SUPFAM" id="SSF50104">
    <property type="entry name" value="Translation proteins SH3-like domain"/>
    <property type="match status" value="1"/>
</dbReference>
<feature type="compositionally biased region" description="Basic residues" evidence="2">
    <location>
        <begin position="12"/>
        <end position="30"/>
    </location>
</feature>
<dbReference type="EMBL" id="SEYY01000011">
    <property type="protein sequence ID" value="KAB7508209.1"/>
    <property type="molecule type" value="Genomic_DNA"/>
</dbReference>
<evidence type="ECO:0000313" key="3">
    <source>
        <dbReference type="EMBL" id="KAB7508209.1"/>
    </source>
</evidence>
<comment type="subunit">
    <text evidence="1">Component of the large ribosomal subunit. May bind IPO9 with low affinity.</text>
</comment>
<evidence type="ECO:0000256" key="2">
    <source>
        <dbReference type="SAM" id="MobiDB-lite"/>
    </source>
</evidence>
<feature type="region of interest" description="Disordered" evidence="2">
    <location>
        <begin position="1"/>
        <end position="37"/>
    </location>
</feature>
<dbReference type="PANTHER" id="PTHR10715:SF0">
    <property type="entry name" value="LARGE RIBOSOMAL SUBUNIT PROTEIN EL6"/>
    <property type="match status" value="1"/>
</dbReference>
<keyword evidence="4" id="KW-1185">Reference proteome</keyword>
<dbReference type="GO" id="GO:0003723">
    <property type="term" value="F:RNA binding"/>
    <property type="evidence" value="ECO:0007669"/>
    <property type="project" value="TreeGrafter"/>
</dbReference>
<keyword evidence="3" id="KW-0689">Ribosomal protein</keyword>
<organism evidence="3 4">
    <name type="scientific">Armadillidium nasatum</name>
    <dbReference type="NCBI Taxonomy" id="96803"/>
    <lineage>
        <taxon>Eukaryota</taxon>
        <taxon>Metazoa</taxon>
        <taxon>Ecdysozoa</taxon>
        <taxon>Arthropoda</taxon>
        <taxon>Crustacea</taxon>
        <taxon>Multicrustacea</taxon>
        <taxon>Malacostraca</taxon>
        <taxon>Eumalacostraca</taxon>
        <taxon>Peracarida</taxon>
        <taxon>Isopoda</taxon>
        <taxon>Oniscidea</taxon>
        <taxon>Crinocheta</taxon>
        <taxon>Armadillidiidae</taxon>
        <taxon>Armadillidium</taxon>
    </lineage>
</organism>
<reference evidence="3 4" key="1">
    <citation type="journal article" date="2019" name="PLoS Biol.">
        <title>Sex chromosomes control vertical transmission of feminizing Wolbachia symbionts in an isopod.</title>
        <authorList>
            <person name="Becking T."/>
            <person name="Chebbi M.A."/>
            <person name="Giraud I."/>
            <person name="Moumen B."/>
            <person name="Laverre T."/>
            <person name="Caubet Y."/>
            <person name="Peccoud J."/>
            <person name="Gilbert C."/>
            <person name="Cordaux R."/>
        </authorList>
    </citation>
    <scope>NUCLEOTIDE SEQUENCE [LARGE SCALE GENOMIC DNA]</scope>
    <source>
        <strain evidence="3">ANa2</strain>
        <tissue evidence="3">Whole body excluding digestive tract and cuticle</tissue>
    </source>
</reference>
<keyword evidence="3" id="KW-0687">Ribonucleoprotein</keyword>
<proteinExistence type="predicted"/>
<dbReference type="InterPro" id="IPR000915">
    <property type="entry name" value="60S_ribosomal_eL6"/>
</dbReference>
<dbReference type="GO" id="GO:0002181">
    <property type="term" value="P:cytoplasmic translation"/>
    <property type="evidence" value="ECO:0007669"/>
    <property type="project" value="TreeGrafter"/>
</dbReference>
<gene>
    <name evidence="3" type="primary">RPL6</name>
    <name evidence="3" type="ORF">Anas_12991</name>
</gene>